<organism evidence="3 4">
    <name type="scientific">Virgisporangium aurantiacum</name>
    <dbReference type="NCBI Taxonomy" id="175570"/>
    <lineage>
        <taxon>Bacteria</taxon>
        <taxon>Bacillati</taxon>
        <taxon>Actinomycetota</taxon>
        <taxon>Actinomycetes</taxon>
        <taxon>Micromonosporales</taxon>
        <taxon>Micromonosporaceae</taxon>
        <taxon>Virgisporangium</taxon>
    </lineage>
</organism>
<protein>
    <recommendedName>
        <fullName evidence="2">Beta-lactamase-related domain-containing protein</fullName>
    </recommendedName>
</protein>
<name>A0A8J3Z6C8_9ACTN</name>
<dbReference type="Proteomes" id="UP000612585">
    <property type="component" value="Unassembled WGS sequence"/>
</dbReference>
<dbReference type="PANTHER" id="PTHR43283">
    <property type="entry name" value="BETA-LACTAMASE-RELATED"/>
    <property type="match status" value="1"/>
</dbReference>
<reference evidence="3" key="1">
    <citation type="submission" date="2021-01" db="EMBL/GenBank/DDBJ databases">
        <title>Whole genome shotgun sequence of Virgisporangium aurantiacum NBRC 16421.</title>
        <authorList>
            <person name="Komaki H."/>
            <person name="Tamura T."/>
        </authorList>
    </citation>
    <scope>NUCLEOTIDE SEQUENCE</scope>
    <source>
        <strain evidence="3">NBRC 16421</strain>
    </source>
</reference>
<feature type="signal peptide" evidence="1">
    <location>
        <begin position="1"/>
        <end position="39"/>
    </location>
</feature>
<dbReference type="InterPro" id="IPR012338">
    <property type="entry name" value="Beta-lactam/transpept-like"/>
</dbReference>
<sequence>MNQASPAWQRTRRRARAVVVALVMLATAALLTAAPTASAHPVQSSKAFDPDEVGWGAVHGRTFADFQQDFAAYDKAGYLVVDLEADTFGGDLRVGAAFQYNTDKRGYLVKTRMTEADYAQWTEWADVHDFRMVDLEIYVLDGARHYAAAWVQNVEGLAGDDHHDLTYAQFVDYYEEQKRLGRMPVDFDAYQTAAGTRYALIWIDNPEHLGWRLHGDISETEYGQRFDEYRDAGLRPVVLDSVNGSSAGGAGQRYGGIWIENPNKRYWISNRDLTGPQYANRWHRNVDLGYRQIFTGRYQTAAGVRYAAIWRANTDRPAWPLRPGVDAKVDGLIGSTPGISVSVVRNGKAVYQRGFGHADVANGVWMDSDHVLRTASVAKAVAGILTLRLEEQGLLKRTDTVAGDMPGLPAQHGGTTYEQLVSNRGCVRHYANAGTDPAAAAADATMSTTDYATAGAAAPMFWADPLVPGCTVGMNDAYSTHGYTLAAAGMEAASGGTPVSLLLRQRLCDPLGLTTLRQEEPGDASVRRSKIYDGAAPVEVPRDEISWKTLGGGLETTPKDLTRLGSQLLAGAVLSPANVTYLWTGTGWGYAYGFGIGTESGHRRVAKNGSQRGADSFLLIYPDDGIVIAVMANRRAQGGGTAPAEAIANEIGKQMLAQLP</sequence>
<comment type="caution">
    <text evidence="3">The sequence shown here is derived from an EMBL/GenBank/DDBJ whole genome shotgun (WGS) entry which is preliminary data.</text>
</comment>
<proteinExistence type="predicted"/>
<dbReference type="PANTHER" id="PTHR43283:SF3">
    <property type="entry name" value="BETA-LACTAMASE FAMILY PROTEIN (AFU_ORTHOLOGUE AFUA_5G07500)"/>
    <property type="match status" value="1"/>
</dbReference>
<evidence type="ECO:0000256" key="1">
    <source>
        <dbReference type="SAM" id="SignalP"/>
    </source>
</evidence>
<dbReference type="Pfam" id="PF00144">
    <property type="entry name" value="Beta-lactamase"/>
    <property type="match status" value="1"/>
</dbReference>
<gene>
    <name evidence="3" type="ORF">Vau01_057450</name>
</gene>
<dbReference type="InterPro" id="IPR050789">
    <property type="entry name" value="Diverse_Enzym_Activities"/>
</dbReference>
<feature type="domain" description="Beta-lactamase-related" evidence="2">
    <location>
        <begin position="326"/>
        <end position="638"/>
    </location>
</feature>
<evidence type="ECO:0000259" key="2">
    <source>
        <dbReference type="Pfam" id="PF00144"/>
    </source>
</evidence>
<keyword evidence="1" id="KW-0732">Signal</keyword>
<dbReference type="RefSeq" id="WP_203998654.1">
    <property type="nucleotide sequence ID" value="NZ_BOPG01000034.1"/>
</dbReference>
<evidence type="ECO:0000313" key="3">
    <source>
        <dbReference type="EMBL" id="GIJ58229.1"/>
    </source>
</evidence>
<keyword evidence="4" id="KW-1185">Reference proteome</keyword>
<accession>A0A8J3Z6C8</accession>
<evidence type="ECO:0000313" key="4">
    <source>
        <dbReference type="Proteomes" id="UP000612585"/>
    </source>
</evidence>
<dbReference type="Gene3D" id="3.40.710.10">
    <property type="entry name" value="DD-peptidase/beta-lactamase superfamily"/>
    <property type="match status" value="1"/>
</dbReference>
<dbReference type="AlphaFoldDB" id="A0A8J3Z6C8"/>
<dbReference type="InterPro" id="IPR001466">
    <property type="entry name" value="Beta-lactam-related"/>
</dbReference>
<dbReference type="SUPFAM" id="SSF56601">
    <property type="entry name" value="beta-lactamase/transpeptidase-like"/>
    <property type="match status" value="1"/>
</dbReference>
<dbReference type="EMBL" id="BOPG01000034">
    <property type="protein sequence ID" value="GIJ58229.1"/>
    <property type="molecule type" value="Genomic_DNA"/>
</dbReference>
<dbReference type="Pfam" id="PF17660">
    <property type="entry name" value="BTRD1"/>
    <property type="match status" value="5"/>
</dbReference>
<dbReference type="InterPro" id="IPR049511">
    <property type="entry name" value="PGH-like_rpt"/>
</dbReference>
<feature type="chain" id="PRO_5035185735" description="Beta-lactamase-related domain-containing protein" evidence="1">
    <location>
        <begin position="40"/>
        <end position="660"/>
    </location>
</feature>